<comment type="caution">
    <text evidence="7">The sequence shown here is derived from an EMBL/GenBank/DDBJ whole genome shotgun (WGS) entry which is preliminary data.</text>
</comment>
<evidence type="ECO:0000259" key="5">
    <source>
        <dbReference type="Pfam" id="PF08669"/>
    </source>
</evidence>
<dbReference type="SUPFAM" id="SSF103025">
    <property type="entry name" value="Folate-binding domain"/>
    <property type="match status" value="1"/>
</dbReference>
<dbReference type="RefSeq" id="WP_354440222.1">
    <property type="nucleotide sequence ID" value="NZ_JBEPSH010000001.1"/>
</dbReference>
<dbReference type="InterPro" id="IPR041854">
    <property type="entry name" value="BFD-like_2Fe2S-bd_dom_sf"/>
</dbReference>
<dbReference type="Gene3D" id="3.30.1360.120">
    <property type="entry name" value="Probable tRNA modification gtpase trme, domain 1"/>
    <property type="match status" value="1"/>
</dbReference>
<dbReference type="InterPro" id="IPR036188">
    <property type="entry name" value="FAD/NAD-bd_sf"/>
</dbReference>
<protein>
    <submittedName>
        <fullName evidence="7">Sarcosine oxidase subunit alpha</fullName>
        <ecNumber evidence="7">1.5.3.1</ecNumber>
    </submittedName>
</protein>
<dbReference type="InterPro" id="IPR042204">
    <property type="entry name" value="2Fe-2S-bd_N"/>
</dbReference>
<dbReference type="Gene3D" id="3.10.20.440">
    <property type="entry name" value="2Fe-2S iron-sulphur cluster binding domain, sarcosine oxidase, alpha subunit, N-terminal domain"/>
    <property type="match status" value="1"/>
</dbReference>
<dbReference type="InterPro" id="IPR041117">
    <property type="entry name" value="SoxA_A3"/>
</dbReference>
<dbReference type="PANTHER" id="PTHR43757">
    <property type="entry name" value="AMINOMETHYLTRANSFERASE"/>
    <property type="match status" value="1"/>
</dbReference>
<dbReference type="PRINTS" id="PR00469">
    <property type="entry name" value="PNDRDTASEII"/>
</dbReference>
<dbReference type="Gene3D" id="3.50.50.60">
    <property type="entry name" value="FAD/NAD(P)-binding domain"/>
    <property type="match status" value="2"/>
</dbReference>
<dbReference type="InterPro" id="IPR023753">
    <property type="entry name" value="FAD/NAD-binding_dom"/>
</dbReference>
<dbReference type="GO" id="GO:0008115">
    <property type="term" value="F:sarcosine oxidase activity"/>
    <property type="evidence" value="ECO:0007669"/>
    <property type="project" value="UniProtKB-EC"/>
</dbReference>
<evidence type="ECO:0000313" key="8">
    <source>
        <dbReference type="Proteomes" id="UP001549320"/>
    </source>
</evidence>
<dbReference type="Pfam" id="PF01571">
    <property type="entry name" value="GCV_T"/>
    <property type="match status" value="1"/>
</dbReference>
<feature type="domain" description="GCVT N-terminal" evidence="3">
    <location>
        <begin position="619"/>
        <end position="889"/>
    </location>
</feature>
<dbReference type="Pfam" id="PF08669">
    <property type="entry name" value="GCV_T_C"/>
    <property type="match status" value="1"/>
</dbReference>
<accession>A0ABV2Q1W7</accession>
<dbReference type="EMBL" id="JBEPSH010000001">
    <property type="protein sequence ID" value="MET4575011.1"/>
    <property type="molecule type" value="Genomic_DNA"/>
</dbReference>
<dbReference type="Proteomes" id="UP001549320">
    <property type="component" value="Unassembled WGS sequence"/>
</dbReference>
<evidence type="ECO:0000259" key="3">
    <source>
        <dbReference type="Pfam" id="PF01571"/>
    </source>
</evidence>
<feature type="domain" description="FAD/NAD(P)-binding" evidence="4">
    <location>
        <begin position="171"/>
        <end position="425"/>
    </location>
</feature>
<name>A0ABV2Q1W7_9BURK</name>
<dbReference type="Pfam" id="PF17806">
    <property type="entry name" value="SO_alpha_A3"/>
    <property type="match status" value="1"/>
</dbReference>
<gene>
    <name evidence="7" type="ORF">ABIE13_000108</name>
</gene>
<dbReference type="SUPFAM" id="SSF101790">
    <property type="entry name" value="Aminomethyltransferase beta-barrel domain"/>
    <property type="match status" value="1"/>
</dbReference>
<dbReference type="InterPro" id="IPR027266">
    <property type="entry name" value="TrmE/GcvT-like"/>
</dbReference>
<dbReference type="InterPro" id="IPR013977">
    <property type="entry name" value="GcvT_C"/>
</dbReference>
<dbReference type="NCBIfam" id="TIGR01372">
    <property type="entry name" value="soxA"/>
    <property type="match status" value="1"/>
</dbReference>
<dbReference type="Pfam" id="PF07992">
    <property type="entry name" value="Pyr_redox_2"/>
    <property type="match status" value="1"/>
</dbReference>
<evidence type="ECO:0000259" key="6">
    <source>
        <dbReference type="Pfam" id="PF17806"/>
    </source>
</evidence>
<feature type="domain" description="SoxA A3" evidence="6">
    <location>
        <begin position="520"/>
        <end position="603"/>
    </location>
</feature>
<evidence type="ECO:0000259" key="4">
    <source>
        <dbReference type="Pfam" id="PF07992"/>
    </source>
</evidence>
<feature type="domain" description="Aminomethyltransferase C-terminal" evidence="5">
    <location>
        <begin position="909"/>
        <end position="994"/>
    </location>
</feature>
<dbReference type="Gene3D" id="1.10.10.1100">
    <property type="entry name" value="BFD-like [2Fe-2S]-binding domain"/>
    <property type="match status" value="1"/>
</dbReference>
<keyword evidence="2 7" id="KW-0560">Oxidoreductase</keyword>
<organism evidence="7 8">
    <name type="scientific">Ottowia thiooxydans</name>
    <dbReference type="NCBI Taxonomy" id="219182"/>
    <lineage>
        <taxon>Bacteria</taxon>
        <taxon>Pseudomonadati</taxon>
        <taxon>Pseudomonadota</taxon>
        <taxon>Betaproteobacteria</taxon>
        <taxon>Burkholderiales</taxon>
        <taxon>Comamonadaceae</taxon>
        <taxon>Ottowia</taxon>
    </lineage>
</organism>
<dbReference type="InterPro" id="IPR029043">
    <property type="entry name" value="GcvT/YgfZ_C"/>
</dbReference>
<dbReference type="PRINTS" id="PR00368">
    <property type="entry name" value="FADPNR"/>
</dbReference>
<dbReference type="InterPro" id="IPR028896">
    <property type="entry name" value="GcvT/YgfZ/DmdA"/>
</dbReference>
<dbReference type="EC" id="1.5.3.1" evidence="7"/>
<dbReference type="PANTHER" id="PTHR43757:SF2">
    <property type="entry name" value="AMINOMETHYLTRANSFERASE, MITOCHONDRIAL"/>
    <property type="match status" value="1"/>
</dbReference>
<evidence type="ECO:0000313" key="7">
    <source>
        <dbReference type="EMBL" id="MET4575011.1"/>
    </source>
</evidence>
<dbReference type="InterPro" id="IPR006277">
    <property type="entry name" value="Sarcosine_oxidase_asu"/>
</dbReference>
<evidence type="ECO:0000256" key="2">
    <source>
        <dbReference type="ARBA" id="ARBA00023002"/>
    </source>
</evidence>
<comment type="similarity">
    <text evidence="1">Belongs to the GcvT family.</text>
</comment>
<evidence type="ECO:0000256" key="1">
    <source>
        <dbReference type="ARBA" id="ARBA00008609"/>
    </source>
</evidence>
<keyword evidence="8" id="KW-1185">Reference proteome</keyword>
<proteinExistence type="inferred from homology"/>
<reference evidence="7 8" key="1">
    <citation type="submission" date="2024-06" db="EMBL/GenBank/DDBJ databases">
        <title>Sorghum-associated microbial communities from plants grown in Nebraska, USA.</title>
        <authorList>
            <person name="Schachtman D."/>
        </authorList>
    </citation>
    <scope>NUCLEOTIDE SEQUENCE [LARGE SCALE GENOMIC DNA]</scope>
    <source>
        <strain evidence="7 8">2709</strain>
    </source>
</reference>
<dbReference type="InterPro" id="IPR006222">
    <property type="entry name" value="GCVT_N"/>
</dbReference>
<dbReference type="Pfam" id="PF13510">
    <property type="entry name" value="Fer2_4"/>
    <property type="match status" value="1"/>
</dbReference>
<sequence>MTQLWRVEGEGLIDRNTPLNFKFNGRTYQGFEGDTLASALLANGVRLLGRSFKYHRPRGIMAHGSEEPNALVRLMDRSGGGKPNARATLMRLYEGLEVESQHHWPSLEFDVGAVNNWLGRFLGAGFYYKTFMWPRRWWPSYEHILRKAAGLGAPPTSQEKAATSQQNVHIDVLIAGGGPAGLAAALAAGRTGATVILADDGLNLGGSLLDTPINTAAGSKAHWLATTLHELRQLKNVQLMPRTVVTGYYDHEYLTMVQSTDTAATKSANGSEPAQVYWKVRASQVVLATGAIERPLVFPGNDRPGVMLAASVGSYLQRYRVLCGREVVLYTNNDSAYGLATTLQDAGAIVRLVVDTRGSLSPYAQALSSKGVRVVAGARIVGTSGSTEISGIHWKGEGGDAGTVTCDLLAVSGGWTPRVHLFSQARGTLRYAPELAGFVPNAPGGRNHSAGACNGQFDTAQCIGEGVRAGFAASKASGYESAPEIEKMLADGSPLKFTGPPDAGSTWLGIENVEQLHGREKAFVDFQNDVTVDDVLQAAREGYKSVEHLKRYTTLGMGTDQGKLSNLNGLEILAHQLGQTPGQTGTTTFRPPYVPIDMATAAGPVLSHPAHPVRRLATHDWQVKNGAFFTQSAPWLRPQFYRQAGETDLQAVNREVNAVRNGVGLIDVSPLGKVELHGPDVIELLNRIYANRWDKLAVGRAKFGVILREDGMVLDDSVVARIGEFHYVMSTSTAHSKTVPEHIAYCMHTMWPHLRVCVTPVSEQWATFALAGQRARAVLEKLDSDIDFAAKAMSHMSVRVGRLFGIKTRVTRMSFSGELSYEISVPAADAMRLWTTLIEVGTPLGLVVYGTEAMGVLRIEKGHFVVGREAAGTATLDDLGLGGLLDTSKDCIGIRSLALPAHTDSDRLQLVGAQCLDPNAKLPPGAHIVADGEAAIQDSLGYLTSQCYSPTLGRSIGLAMVQAGRSQIGKSLYAVSPVANESVAIRLTDSCFVDPAGERLHA</sequence>
<dbReference type="SUPFAM" id="SSF51905">
    <property type="entry name" value="FAD/NAD(P)-binding domain"/>
    <property type="match status" value="1"/>
</dbReference>